<organism evidence="3 4">
    <name type="scientific">Roseiarcus fermentans</name>
    <dbReference type="NCBI Taxonomy" id="1473586"/>
    <lineage>
        <taxon>Bacteria</taxon>
        <taxon>Pseudomonadati</taxon>
        <taxon>Pseudomonadota</taxon>
        <taxon>Alphaproteobacteria</taxon>
        <taxon>Hyphomicrobiales</taxon>
        <taxon>Roseiarcaceae</taxon>
        <taxon>Roseiarcus</taxon>
    </lineage>
</organism>
<evidence type="ECO:0000313" key="3">
    <source>
        <dbReference type="EMBL" id="RBP10521.1"/>
    </source>
</evidence>
<dbReference type="AlphaFoldDB" id="A0A366F783"/>
<dbReference type="EMBL" id="QNRK01000018">
    <property type="protein sequence ID" value="RBP10521.1"/>
    <property type="molecule type" value="Genomic_DNA"/>
</dbReference>
<dbReference type="InterPro" id="IPR005804">
    <property type="entry name" value="FA_desaturase_dom"/>
</dbReference>
<proteinExistence type="predicted"/>
<gene>
    <name evidence="3" type="ORF">DFR50_1187</name>
</gene>
<feature type="domain" description="Fatty acid desaturase" evidence="2">
    <location>
        <begin position="40"/>
        <end position="272"/>
    </location>
</feature>
<keyword evidence="1" id="KW-0472">Membrane</keyword>
<dbReference type="Pfam" id="PF00487">
    <property type="entry name" value="FA_desaturase"/>
    <property type="match status" value="1"/>
</dbReference>
<dbReference type="GO" id="GO:0006629">
    <property type="term" value="P:lipid metabolic process"/>
    <property type="evidence" value="ECO:0007669"/>
    <property type="project" value="InterPro"/>
</dbReference>
<evidence type="ECO:0000259" key="2">
    <source>
        <dbReference type="Pfam" id="PF00487"/>
    </source>
</evidence>
<feature type="transmembrane region" description="Helical" evidence="1">
    <location>
        <begin position="40"/>
        <end position="57"/>
    </location>
</feature>
<evidence type="ECO:0000256" key="1">
    <source>
        <dbReference type="SAM" id="Phobius"/>
    </source>
</evidence>
<dbReference type="RefSeq" id="WP_210208935.1">
    <property type="nucleotide sequence ID" value="NZ_QNRK01000018.1"/>
</dbReference>
<feature type="transmembrane region" description="Helical" evidence="1">
    <location>
        <begin position="17"/>
        <end position="34"/>
    </location>
</feature>
<name>A0A366F783_9HYPH</name>
<keyword evidence="1" id="KW-0812">Transmembrane</keyword>
<comment type="caution">
    <text evidence="3">The sequence shown here is derived from an EMBL/GenBank/DDBJ whole genome shotgun (WGS) entry which is preliminary data.</text>
</comment>
<sequence length="307" mass="35250">MEIVELPPLGRRVERPTVILALVVYAWWGLATWFWRDLPVWALVPLGAWVVAWQMNLQHEIIHGHPTPWRAVNEAIAVWPLSLWLPWSSYRETHLRHHQDANLTDPFEDPESYYWTAAGWRDLGPLGRALVRAQSTLIGRLAFGPAWMIGRFLRDLLRDAWRGRGAARRVLFRHALSCVPVLVWVIGVCGMPLWLYVAAFVYPGMSLAMVRSFAEHRAATEPEKRTAIVENAPILGLLFLNNNLHVAHHLRGGLSWYRIPAFYRANREALIRRNGGLVYDGYADVVRRYGRKPHDRFVHPDWTGGAA</sequence>
<protein>
    <submittedName>
        <fullName evidence="3">Fatty acid desaturase</fullName>
    </submittedName>
</protein>
<keyword evidence="1" id="KW-1133">Transmembrane helix</keyword>
<reference evidence="3 4" key="1">
    <citation type="submission" date="2018-06" db="EMBL/GenBank/DDBJ databases">
        <title>Genomic Encyclopedia of Type Strains, Phase IV (KMG-IV): sequencing the most valuable type-strain genomes for metagenomic binning, comparative biology and taxonomic classification.</title>
        <authorList>
            <person name="Goeker M."/>
        </authorList>
    </citation>
    <scope>NUCLEOTIDE SEQUENCE [LARGE SCALE GENOMIC DNA]</scope>
    <source>
        <strain evidence="3 4">DSM 24875</strain>
    </source>
</reference>
<accession>A0A366F783</accession>
<dbReference type="Proteomes" id="UP000253529">
    <property type="component" value="Unassembled WGS sequence"/>
</dbReference>
<keyword evidence="4" id="KW-1185">Reference proteome</keyword>
<evidence type="ECO:0000313" key="4">
    <source>
        <dbReference type="Proteomes" id="UP000253529"/>
    </source>
</evidence>